<feature type="compositionally biased region" description="Basic and acidic residues" evidence="1">
    <location>
        <begin position="223"/>
        <end position="232"/>
    </location>
</feature>
<reference evidence="2" key="1">
    <citation type="submission" date="2009-06" db="EMBL/GenBank/DDBJ databases">
        <authorList>
            <consortium name="US DOE Joint Genome Institute (JGI-PGF)"/>
            <person name="Lucas S."/>
            <person name="Copeland A."/>
            <person name="Lapidus A."/>
            <person name="Glavina del Rio T."/>
            <person name="Dalin E."/>
            <person name="Tice H."/>
            <person name="Bruce D."/>
            <person name="Goodwin L."/>
            <person name="Pitluck S."/>
            <person name="Kyrpides N."/>
            <person name="Mavromatis K."/>
            <person name="Ivanova N."/>
            <person name="Saunders E."/>
            <person name="Brettin T."/>
            <person name="Detter J.C."/>
            <person name="Han C."/>
            <person name="Larimer F."/>
            <person name="Land M."/>
            <person name="Hauser L."/>
            <person name="Markowitz V."/>
            <person name="Cheng J.-F."/>
            <person name="Hugenholtz P."/>
            <person name="Woyke T."/>
            <person name="Wu D."/>
            <person name="Gronow S."/>
            <person name="Klenk H.-P."/>
            <person name="Eisen J.A."/>
        </authorList>
    </citation>
    <scope>NUCLEOTIDE SEQUENCE</scope>
    <source>
        <strain evidence="2">Eklund 17B</strain>
    </source>
</reference>
<evidence type="ECO:0008006" key="3">
    <source>
        <dbReference type="Google" id="ProtNLM"/>
    </source>
</evidence>
<sequence>MNENKELTEQQGANIANDLDTFGSIKGFENTCRMAKALASSTIVPKEYHDNIGNCLIALDVANRVGLSPIMVMQNLYVVNGRPAWGSQSISALINTSKKYAKPLQYKIDGSGDELSCYAYTFDHEENEIKGPVITIKMAKEEGWINKSGSKWKTMPEVMIRYRAASFFGRLHCSELLLGIYSADEAVELEPATVIEVTHEEVKQEIKENANQEIIDIQIEEVKEDDKEKSKNENPTVKQTVVKTEPF</sequence>
<dbReference type="AlphaFoldDB" id="B2TP10"/>
<organism evidence="2">
    <name type="scientific">Clostridium botulinum (strain Eklund 17B / Type B)</name>
    <dbReference type="NCBI Taxonomy" id="935198"/>
    <lineage>
        <taxon>Bacteria</taxon>
        <taxon>Bacillati</taxon>
        <taxon>Bacillota</taxon>
        <taxon>Clostridia</taxon>
        <taxon>Eubacteriales</taxon>
        <taxon>Clostridiaceae</taxon>
        <taxon>Clostridium</taxon>
    </lineage>
</organism>
<name>B2TP10_CLOBB</name>
<feature type="region of interest" description="Disordered" evidence="1">
    <location>
        <begin position="223"/>
        <end position="247"/>
    </location>
</feature>
<protein>
    <recommendedName>
        <fullName evidence="3">Recombinase RecT</fullName>
    </recommendedName>
</protein>
<gene>
    <name evidence="2" type="ordered locus">CLL_A2779</name>
</gene>
<reference evidence="2" key="2">
    <citation type="submission" date="2009-08" db="EMBL/GenBank/DDBJ databases">
        <authorList>
            <person name="Shrivastava S."/>
            <person name="Brinkac L.M."/>
            <person name="Dodson R.J."/>
            <person name="Harkins D.M."/>
            <person name="Durkin A.S."/>
            <person name="Sutton G."/>
        </authorList>
    </citation>
    <scope>NUCLEOTIDE SEQUENCE</scope>
    <source>
        <strain evidence="2">Eklund 17B</strain>
    </source>
</reference>
<evidence type="ECO:0000256" key="1">
    <source>
        <dbReference type="SAM" id="MobiDB-lite"/>
    </source>
</evidence>
<dbReference type="KEGG" id="cbk:CLL_A2779"/>
<dbReference type="HOGENOM" id="CLU_035966_1_0_9"/>
<accession>U4PBB1</accession>
<dbReference type="EMBL" id="CP001056">
    <property type="protein sequence ID" value="ACD22836.1"/>
    <property type="molecule type" value="Genomic_DNA"/>
</dbReference>
<dbReference type="PATRIC" id="fig|935198.13.peg.2741"/>
<feature type="compositionally biased region" description="Polar residues" evidence="1">
    <location>
        <begin position="235"/>
        <end position="247"/>
    </location>
</feature>
<proteinExistence type="predicted"/>
<evidence type="ECO:0000313" key="2">
    <source>
        <dbReference type="EMBL" id="ACD22836.1"/>
    </source>
</evidence>
<accession>B2TP10</accession>